<reference evidence="1 2" key="1">
    <citation type="journal article" date="2019" name="ACS Chem. Biol.">
        <title>Identification and Mobilization of a Cryptic Antibiotic Biosynthesis Gene Locus from a Human-Pathogenic Nocardia Isolate.</title>
        <authorList>
            <person name="Herisse M."/>
            <person name="Ishida K."/>
            <person name="Porter J.L."/>
            <person name="Howden B."/>
            <person name="Hertweck C."/>
            <person name="Stinear T.P."/>
            <person name="Pidot S.J."/>
        </authorList>
    </citation>
    <scope>NUCLEOTIDE SEQUENCE [LARGE SCALE GENOMIC DNA]</scope>
    <source>
        <strain evidence="1 2">AUSMDU00024985</strain>
    </source>
</reference>
<dbReference type="Proteomes" id="UP000501705">
    <property type="component" value="Chromosome"/>
</dbReference>
<accession>A0A6G9XJF5</accession>
<evidence type="ECO:0000313" key="1">
    <source>
        <dbReference type="EMBL" id="QIS00980.1"/>
    </source>
</evidence>
<dbReference type="InterPro" id="IPR046193">
    <property type="entry name" value="DUF6221"/>
</dbReference>
<evidence type="ECO:0000313" key="2">
    <source>
        <dbReference type="Proteomes" id="UP000501705"/>
    </source>
</evidence>
<dbReference type="AlphaFoldDB" id="A0A6G9XJF5"/>
<protein>
    <submittedName>
        <fullName evidence="1">Uncharacterized protein</fullName>
    </submittedName>
</protein>
<organism evidence="1 2">
    <name type="scientific">Nocardia brasiliensis</name>
    <dbReference type="NCBI Taxonomy" id="37326"/>
    <lineage>
        <taxon>Bacteria</taxon>
        <taxon>Bacillati</taxon>
        <taxon>Actinomycetota</taxon>
        <taxon>Actinomycetes</taxon>
        <taxon>Mycobacteriales</taxon>
        <taxon>Nocardiaceae</taxon>
        <taxon>Nocardia</taxon>
    </lineage>
</organism>
<sequence length="119" mass="12969">MEFIEARLAELEGDAERARSKAAGPGGDGVLWVVTGMDNAVGVFYDPARELRTVAAIRTLITGHEPTRFGDEQVDSCAVCSHDIADGFHFEPWPCGPVRTVASIWSDHPDYREVRAATP</sequence>
<proteinExistence type="predicted"/>
<gene>
    <name evidence="1" type="ORF">F5X71_00330</name>
</gene>
<name>A0A6G9XJF5_NOCBR</name>
<dbReference type="EMBL" id="CP046171">
    <property type="protein sequence ID" value="QIS00980.1"/>
    <property type="molecule type" value="Genomic_DNA"/>
</dbReference>
<dbReference type="Pfam" id="PF19730">
    <property type="entry name" value="DUF6221"/>
    <property type="match status" value="1"/>
</dbReference>